<evidence type="ECO:0000313" key="2">
    <source>
        <dbReference type="Proteomes" id="UP000250169"/>
    </source>
</evidence>
<organism evidence="1 2">
    <name type="scientific">Capnocytophaga ochracea</name>
    <dbReference type="NCBI Taxonomy" id="1018"/>
    <lineage>
        <taxon>Bacteria</taxon>
        <taxon>Pseudomonadati</taxon>
        <taxon>Bacteroidota</taxon>
        <taxon>Flavobacteriia</taxon>
        <taxon>Flavobacteriales</taxon>
        <taxon>Flavobacteriaceae</taxon>
        <taxon>Capnocytophaga</taxon>
    </lineage>
</organism>
<sequence>MINITLQLPIYLIKYMRTLYSEPYVPKSDDEMGIYILNILQRKTNVSEYQYRERKDTLHPYQLSISMSCYEKRGCIIPTDKNALIVKFVDSHFRKELFRNAVLNNHYYCIPYRTSILNSLQAYNITESELSYETIRKDFNRKKNEIEKRLLK</sequence>
<protein>
    <submittedName>
        <fullName evidence="1">Uncharacterized protein</fullName>
    </submittedName>
</protein>
<reference evidence="1 2" key="1">
    <citation type="submission" date="2018-06" db="EMBL/GenBank/DDBJ databases">
        <authorList>
            <consortium name="Pathogen Informatics"/>
            <person name="Doyle S."/>
        </authorList>
    </citation>
    <scope>NUCLEOTIDE SEQUENCE [LARGE SCALE GENOMIC DNA]</scope>
    <source>
        <strain evidence="1 2">NCTC11545</strain>
    </source>
</reference>
<gene>
    <name evidence="1" type="ORF">NCTC11545_01152</name>
</gene>
<proteinExistence type="predicted"/>
<dbReference type="EMBL" id="UAVS01000005">
    <property type="protein sequence ID" value="SQA93775.1"/>
    <property type="molecule type" value="Genomic_DNA"/>
</dbReference>
<dbReference type="Proteomes" id="UP000250169">
    <property type="component" value="Unassembled WGS sequence"/>
</dbReference>
<dbReference type="RefSeq" id="WP_111972543.1">
    <property type="nucleotide sequence ID" value="NZ_UAVS01000005.1"/>
</dbReference>
<accession>A0A2X2T3T8</accession>
<name>A0A2X2T3T8_CAPOC</name>
<dbReference type="AlphaFoldDB" id="A0A2X2T3T8"/>
<evidence type="ECO:0000313" key="1">
    <source>
        <dbReference type="EMBL" id="SQA93775.1"/>
    </source>
</evidence>